<dbReference type="AlphaFoldDB" id="A0A9W8EA31"/>
<keyword evidence="6 9" id="KW-1133">Transmembrane helix</keyword>
<feature type="transmembrane region" description="Helical" evidence="9">
    <location>
        <begin position="99"/>
        <end position="118"/>
    </location>
</feature>
<evidence type="ECO:0000313" key="11">
    <source>
        <dbReference type="Proteomes" id="UP001151582"/>
    </source>
</evidence>
<dbReference type="PANTHER" id="PTHR10766">
    <property type="entry name" value="TRANSMEMBRANE 9 SUPERFAMILY PROTEIN"/>
    <property type="match status" value="1"/>
</dbReference>
<feature type="transmembrane region" description="Helical" evidence="9">
    <location>
        <begin position="28"/>
        <end position="49"/>
    </location>
</feature>
<feature type="non-terminal residue" evidence="10">
    <location>
        <position position="1"/>
    </location>
</feature>
<organism evidence="10 11">
    <name type="scientific">Dimargaris verticillata</name>
    <dbReference type="NCBI Taxonomy" id="2761393"/>
    <lineage>
        <taxon>Eukaryota</taxon>
        <taxon>Fungi</taxon>
        <taxon>Fungi incertae sedis</taxon>
        <taxon>Zoopagomycota</taxon>
        <taxon>Kickxellomycotina</taxon>
        <taxon>Dimargaritomycetes</taxon>
        <taxon>Dimargaritales</taxon>
        <taxon>Dimargaritaceae</taxon>
        <taxon>Dimargaris</taxon>
    </lineage>
</organism>
<comment type="similarity">
    <text evidence="3 9">Belongs to the nonaspanin (TM9SF) (TC 9.A.2) family.</text>
</comment>
<gene>
    <name evidence="10" type="primary">TM9SF4</name>
    <name evidence="10" type="ORF">H4R34_006147</name>
</gene>
<evidence type="ECO:0000313" key="10">
    <source>
        <dbReference type="EMBL" id="KAJ1969609.1"/>
    </source>
</evidence>
<evidence type="ECO:0000256" key="5">
    <source>
        <dbReference type="ARBA" id="ARBA00022729"/>
    </source>
</evidence>
<comment type="subcellular location">
    <subcellularLocation>
        <location evidence="2">Golgi apparatus</location>
    </subcellularLocation>
    <subcellularLocation>
        <location evidence="1">Membrane</location>
        <topology evidence="1">Multi-pass membrane protein</topology>
    </subcellularLocation>
</comment>
<evidence type="ECO:0000256" key="6">
    <source>
        <dbReference type="ARBA" id="ARBA00022989"/>
    </source>
</evidence>
<dbReference type="GO" id="GO:0016020">
    <property type="term" value="C:membrane"/>
    <property type="evidence" value="ECO:0007669"/>
    <property type="project" value="UniProtKB-SubCell"/>
</dbReference>
<evidence type="ECO:0000256" key="9">
    <source>
        <dbReference type="RuleBase" id="RU363079"/>
    </source>
</evidence>
<dbReference type="Proteomes" id="UP001151582">
    <property type="component" value="Unassembled WGS sequence"/>
</dbReference>
<reference evidence="10" key="1">
    <citation type="submission" date="2022-07" db="EMBL/GenBank/DDBJ databases">
        <title>Phylogenomic reconstructions and comparative analyses of Kickxellomycotina fungi.</title>
        <authorList>
            <person name="Reynolds N.K."/>
            <person name="Stajich J.E."/>
            <person name="Barry K."/>
            <person name="Grigoriev I.V."/>
            <person name="Crous P."/>
            <person name="Smith M.E."/>
        </authorList>
    </citation>
    <scope>NUCLEOTIDE SEQUENCE</scope>
    <source>
        <strain evidence="10">RSA 567</strain>
    </source>
</reference>
<name>A0A9W8EA31_9FUNG</name>
<keyword evidence="8 9" id="KW-0472">Membrane</keyword>
<comment type="caution">
    <text evidence="9">Lacks conserved residue(s) required for the propagation of feature annotation.</text>
</comment>
<evidence type="ECO:0000256" key="3">
    <source>
        <dbReference type="ARBA" id="ARBA00005227"/>
    </source>
</evidence>
<feature type="transmembrane region" description="Helical" evidence="9">
    <location>
        <begin position="61"/>
        <end position="87"/>
    </location>
</feature>
<dbReference type="Pfam" id="PF02990">
    <property type="entry name" value="EMP70"/>
    <property type="match status" value="1"/>
</dbReference>
<evidence type="ECO:0000256" key="2">
    <source>
        <dbReference type="ARBA" id="ARBA00004555"/>
    </source>
</evidence>
<dbReference type="GO" id="GO:0072657">
    <property type="term" value="P:protein localization to membrane"/>
    <property type="evidence" value="ECO:0007669"/>
    <property type="project" value="TreeGrafter"/>
</dbReference>
<comment type="caution">
    <text evidence="10">The sequence shown here is derived from an EMBL/GenBank/DDBJ whole genome shotgun (WGS) entry which is preliminary data.</text>
</comment>
<dbReference type="EMBL" id="JANBQB010001913">
    <property type="protein sequence ID" value="KAJ1969609.1"/>
    <property type="molecule type" value="Genomic_DNA"/>
</dbReference>
<dbReference type="GO" id="GO:0005794">
    <property type="term" value="C:Golgi apparatus"/>
    <property type="evidence" value="ECO:0007669"/>
    <property type="project" value="UniProtKB-SubCell"/>
</dbReference>
<evidence type="ECO:0000256" key="1">
    <source>
        <dbReference type="ARBA" id="ARBA00004141"/>
    </source>
</evidence>
<dbReference type="PANTHER" id="PTHR10766:SF55">
    <property type="entry name" value="TRANSMEMBRANE 9 SUPERFAMILY MEMBER 4"/>
    <property type="match status" value="1"/>
</dbReference>
<keyword evidence="5" id="KW-0732">Signal</keyword>
<sequence>QEALQHPVRTNQIPRQIPPQPWYLRAPVNLFITGACPFGVIFVEMFFMLKSIWQDKFYYMYGFMALVGVILVITVIEITIVMIYFQLCSEDYRWWWQSFAYGGSSAGFIFAYSVFYFFTRLNVTHFIPALVFMVDSFLASLAYFFCFGSVAFFATYWFMRSIFSAVKLD</sequence>
<keyword evidence="4 9" id="KW-0812">Transmembrane</keyword>
<evidence type="ECO:0000256" key="7">
    <source>
        <dbReference type="ARBA" id="ARBA00023034"/>
    </source>
</evidence>
<keyword evidence="7" id="KW-0333">Golgi apparatus</keyword>
<dbReference type="OrthoDB" id="1666796at2759"/>
<dbReference type="InterPro" id="IPR004240">
    <property type="entry name" value="EMP70"/>
</dbReference>
<protein>
    <recommendedName>
        <fullName evidence="9">Transmembrane 9 superfamily member</fullName>
    </recommendedName>
</protein>
<proteinExistence type="inferred from homology"/>
<accession>A0A9W8EA31</accession>
<evidence type="ECO:0000256" key="4">
    <source>
        <dbReference type="ARBA" id="ARBA00022692"/>
    </source>
</evidence>
<feature type="transmembrane region" description="Helical" evidence="9">
    <location>
        <begin position="130"/>
        <end position="159"/>
    </location>
</feature>
<evidence type="ECO:0000256" key="8">
    <source>
        <dbReference type="ARBA" id="ARBA00023136"/>
    </source>
</evidence>
<keyword evidence="11" id="KW-1185">Reference proteome</keyword>